<comment type="caution">
    <text evidence="3">The sequence shown here is derived from an EMBL/GenBank/DDBJ whole genome shotgun (WGS) entry which is preliminary data.</text>
</comment>
<dbReference type="InterPro" id="IPR041273">
    <property type="entry name" value="NAT_N"/>
</dbReference>
<dbReference type="InterPro" id="IPR041644">
    <property type="entry name" value="GNAT_C"/>
</dbReference>
<dbReference type="AlphaFoldDB" id="A0A9D2NGX8"/>
<accession>A0A9D2NGX8</accession>
<feature type="domain" description="N-acyltransferase N-terminal" evidence="1">
    <location>
        <begin position="4"/>
        <end position="125"/>
    </location>
</feature>
<proteinExistence type="predicted"/>
<dbReference type="Pfam" id="PF18164">
    <property type="entry name" value="GNAT_C"/>
    <property type="match status" value="1"/>
</dbReference>
<organism evidence="3 4">
    <name type="scientific">Candidatus Eisenbergiella merdavium</name>
    <dbReference type="NCBI Taxonomy" id="2838551"/>
    <lineage>
        <taxon>Bacteria</taxon>
        <taxon>Bacillati</taxon>
        <taxon>Bacillota</taxon>
        <taxon>Clostridia</taxon>
        <taxon>Lachnospirales</taxon>
        <taxon>Lachnospiraceae</taxon>
        <taxon>Eisenbergiella</taxon>
    </lineage>
</organism>
<gene>
    <name evidence="3" type="ORF">H9761_12435</name>
</gene>
<protein>
    <submittedName>
        <fullName evidence="3">DUF5596 domain-containing protein</fullName>
    </submittedName>
</protein>
<dbReference type="Pfam" id="PF18082">
    <property type="entry name" value="NAT_N"/>
    <property type="match status" value="1"/>
</dbReference>
<feature type="domain" description="GNAT-like C-terminal" evidence="2">
    <location>
        <begin position="130"/>
        <end position="269"/>
    </location>
</feature>
<name>A0A9D2NGX8_9FIRM</name>
<evidence type="ECO:0000259" key="1">
    <source>
        <dbReference type="Pfam" id="PF18082"/>
    </source>
</evidence>
<evidence type="ECO:0000313" key="3">
    <source>
        <dbReference type="EMBL" id="HJC24500.1"/>
    </source>
</evidence>
<sequence>MKKMELSILCEKICLPAEVSRKVLAFAGGFDFSRVDGYLKEFYQYDKMAQTLSRLQEALGEDADHTRILACMLRASADAWTVYREKGIDDEIYFSTMKCYTRFINETFRMTGRHYFDREWWTVRQAGCHLFRIGELEYEIVPGENSFRISMHIPSDADLSAASVEESLRRAEQFFSAYYPETGQAEYFCHSWLLDPQLRRMLPEGSNIVGFQNRFTVDGEGEKDDGILQWLFHTKAADYEALPEDTTLQRGVKRHLLSGGCIRSTYGRLNRGSRRI</sequence>
<evidence type="ECO:0000313" key="4">
    <source>
        <dbReference type="Proteomes" id="UP000823891"/>
    </source>
</evidence>
<dbReference type="EMBL" id="DWWS01000045">
    <property type="protein sequence ID" value="HJC24500.1"/>
    <property type="molecule type" value="Genomic_DNA"/>
</dbReference>
<reference evidence="3" key="2">
    <citation type="submission" date="2021-04" db="EMBL/GenBank/DDBJ databases">
        <authorList>
            <person name="Gilroy R."/>
        </authorList>
    </citation>
    <scope>NUCLEOTIDE SEQUENCE</scope>
    <source>
        <strain evidence="3">USAMLcec2-132</strain>
    </source>
</reference>
<reference evidence="3" key="1">
    <citation type="journal article" date="2021" name="PeerJ">
        <title>Extensive microbial diversity within the chicken gut microbiome revealed by metagenomics and culture.</title>
        <authorList>
            <person name="Gilroy R."/>
            <person name="Ravi A."/>
            <person name="Getino M."/>
            <person name="Pursley I."/>
            <person name="Horton D.L."/>
            <person name="Alikhan N.F."/>
            <person name="Baker D."/>
            <person name="Gharbi K."/>
            <person name="Hall N."/>
            <person name="Watson M."/>
            <person name="Adriaenssens E.M."/>
            <person name="Foster-Nyarko E."/>
            <person name="Jarju S."/>
            <person name="Secka A."/>
            <person name="Antonio M."/>
            <person name="Oren A."/>
            <person name="Chaudhuri R.R."/>
            <person name="La Ragione R."/>
            <person name="Hildebrand F."/>
            <person name="Pallen M.J."/>
        </authorList>
    </citation>
    <scope>NUCLEOTIDE SEQUENCE</scope>
    <source>
        <strain evidence="3">USAMLcec2-132</strain>
    </source>
</reference>
<dbReference type="Gene3D" id="3.40.630.120">
    <property type="match status" value="1"/>
</dbReference>
<evidence type="ECO:0000259" key="2">
    <source>
        <dbReference type="Pfam" id="PF18164"/>
    </source>
</evidence>
<dbReference type="Proteomes" id="UP000823891">
    <property type="component" value="Unassembled WGS sequence"/>
</dbReference>